<sequence length="107" mass="11554">MENIQPTAAAIGNSVRAPGTSFVRPRASLNREVSGHRESNALRASVLDVAMQLGLGKNSAVADWIFNNPVTEEDEVCCLVVHRNGLGLGLVKSGHTMFCHCRQAFLH</sequence>
<dbReference type="EMBL" id="KZ302138">
    <property type="protein sequence ID" value="PFH47051.1"/>
    <property type="molecule type" value="Genomic_DNA"/>
</dbReference>
<keyword evidence="2" id="KW-1185">Reference proteome</keyword>
<evidence type="ECO:0000313" key="1">
    <source>
        <dbReference type="EMBL" id="PFH47051.1"/>
    </source>
</evidence>
<gene>
    <name evidence="1" type="ORF">AMATHDRAFT_153075</name>
</gene>
<reference evidence="1 2" key="1">
    <citation type="submission" date="2014-02" db="EMBL/GenBank/DDBJ databases">
        <title>Transposable element dynamics among asymbiotic and ectomycorrhizal Amanita fungi.</title>
        <authorList>
            <consortium name="DOE Joint Genome Institute"/>
            <person name="Hess J."/>
            <person name="Skrede I."/>
            <person name="Wolfe B."/>
            <person name="LaButti K."/>
            <person name="Ohm R.A."/>
            <person name="Grigoriev I.V."/>
            <person name="Pringle A."/>
        </authorList>
    </citation>
    <scope>NUCLEOTIDE SEQUENCE [LARGE SCALE GENOMIC DNA]</scope>
    <source>
        <strain evidence="1 2">SKay4041</strain>
    </source>
</reference>
<dbReference type="Proteomes" id="UP000242287">
    <property type="component" value="Unassembled WGS sequence"/>
</dbReference>
<name>A0A2A9NFL9_9AGAR</name>
<dbReference type="OrthoDB" id="2690066at2759"/>
<evidence type="ECO:0000313" key="2">
    <source>
        <dbReference type="Proteomes" id="UP000242287"/>
    </source>
</evidence>
<accession>A0A2A9NFL9</accession>
<organism evidence="1 2">
    <name type="scientific">Amanita thiersii Skay4041</name>
    <dbReference type="NCBI Taxonomy" id="703135"/>
    <lineage>
        <taxon>Eukaryota</taxon>
        <taxon>Fungi</taxon>
        <taxon>Dikarya</taxon>
        <taxon>Basidiomycota</taxon>
        <taxon>Agaricomycotina</taxon>
        <taxon>Agaricomycetes</taxon>
        <taxon>Agaricomycetidae</taxon>
        <taxon>Agaricales</taxon>
        <taxon>Pluteineae</taxon>
        <taxon>Amanitaceae</taxon>
        <taxon>Amanita</taxon>
    </lineage>
</organism>
<proteinExistence type="predicted"/>
<dbReference type="STRING" id="703135.A0A2A9NFL9"/>
<protein>
    <submittedName>
        <fullName evidence="1">Uncharacterized protein</fullName>
    </submittedName>
</protein>
<dbReference type="AlphaFoldDB" id="A0A2A9NFL9"/>